<evidence type="ECO:0000313" key="2">
    <source>
        <dbReference type="Proteomes" id="UP001165366"/>
    </source>
</evidence>
<dbReference type="EMBL" id="JAKLWS010000044">
    <property type="protein sequence ID" value="MCG2590810.1"/>
    <property type="molecule type" value="Genomic_DNA"/>
</dbReference>
<accession>A0ABS9KIY3</accession>
<dbReference type="SUPFAM" id="SSF51735">
    <property type="entry name" value="NAD(P)-binding Rossmann-fold domains"/>
    <property type="match status" value="1"/>
</dbReference>
<dbReference type="InterPro" id="IPR036291">
    <property type="entry name" value="NAD(P)-bd_dom_sf"/>
</dbReference>
<sequence length="352" mass="39263">MPRTLLLKEKDLQKLIFTVGIDVIMDLLISRLENEIRNYDHIELKIPVRSGFNYKQPDPGLVEWMPIYQSGSDIVIKLVGYHPNNPTKYQLPTIASTISSYNTSNGHLQGLMDGVLPTALRTGAASAVATKHLAHPSSCTLGLIGCGAQSVTQLHAISRVMTVEKVYIYDSEPKSQSSFKDRTGFLDIHCEIVDSSITEIVNKSDVICSQTSKGIGEGPLFEDLNTKKHLHINAVGSDFPGKVELPVELLKDAFVCPDFLEQALQEGECQQLLKGYIGPELYQVVQYPLQHETYRNQVSVFDSTGWALEDMVVFNLFMDLAKKHKVGEFVQIEYVPDDAKNPYEFLTVNVEA</sequence>
<organism evidence="1 2">
    <name type="scientific">Rhodohalobacter sulfatireducens</name>
    <dbReference type="NCBI Taxonomy" id="2911366"/>
    <lineage>
        <taxon>Bacteria</taxon>
        <taxon>Pseudomonadati</taxon>
        <taxon>Balneolota</taxon>
        <taxon>Balneolia</taxon>
        <taxon>Balneolales</taxon>
        <taxon>Balneolaceae</taxon>
        <taxon>Rhodohalobacter</taxon>
    </lineage>
</organism>
<proteinExistence type="predicted"/>
<dbReference type="InterPro" id="IPR003462">
    <property type="entry name" value="ODC_Mu_crystall"/>
</dbReference>
<dbReference type="RefSeq" id="WP_237856294.1">
    <property type="nucleotide sequence ID" value="NZ_JAKLWS010000044.1"/>
</dbReference>
<dbReference type="PANTHER" id="PTHR13812">
    <property type="entry name" value="KETIMINE REDUCTASE MU-CRYSTALLIN"/>
    <property type="match status" value="1"/>
</dbReference>
<name>A0ABS9KIY3_9BACT</name>
<reference evidence="1" key="1">
    <citation type="submission" date="2022-01" db="EMBL/GenBank/DDBJ databases">
        <authorList>
            <person name="Wang Y."/>
        </authorList>
    </citation>
    <scope>NUCLEOTIDE SEQUENCE</scope>
    <source>
        <strain evidence="1">WB101</strain>
    </source>
</reference>
<keyword evidence="2" id="KW-1185">Reference proteome</keyword>
<dbReference type="Proteomes" id="UP001165366">
    <property type="component" value="Unassembled WGS sequence"/>
</dbReference>
<reference evidence="1" key="2">
    <citation type="submission" date="2024-05" db="EMBL/GenBank/DDBJ databases">
        <title>Rhodohalobacter halophilus gen. nov., sp. nov., a moderately halophilic member of the family Balneolaceae.</title>
        <authorList>
            <person name="Xia J."/>
        </authorList>
    </citation>
    <scope>NUCLEOTIDE SEQUENCE</scope>
    <source>
        <strain evidence="1">WB101</strain>
    </source>
</reference>
<dbReference type="Pfam" id="PF02423">
    <property type="entry name" value="OCD_Mu_crystall"/>
    <property type="match status" value="1"/>
</dbReference>
<dbReference type="Gene3D" id="3.40.50.720">
    <property type="entry name" value="NAD(P)-binding Rossmann-like Domain"/>
    <property type="match status" value="1"/>
</dbReference>
<evidence type="ECO:0000313" key="1">
    <source>
        <dbReference type="EMBL" id="MCG2590810.1"/>
    </source>
</evidence>
<dbReference type="PANTHER" id="PTHR13812:SF19">
    <property type="entry name" value="KETIMINE REDUCTASE MU-CRYSTALLIN"/>
    <property type="match status" value="1"/>
</dbReference>
<dbReference type="InterPro" id="IPR023401">
    <property type="entry name" value="ODC_N"/>
</dbReference>
<protein>
    <recommendedName>
        <fullName evidence="3">Ornithine cyclodeaminase family protein</fullName>
    </recommendedName>
</protein>
<dbReference type="Gene3D" id="3.30.1780.10">
    <property type="entry name" value="ornithine cyclodeaminase, domain 1"/>
    <property type="match status" value="1"/>
</dbReference>
<comment type="caution">
    <text evidence="1">The sequence shown here is derived from an EMBL/GenBank/DDBJ whole genome shotgun (WGS) entry which is preliminary data.</text>
</comment>
<evidence type="ECO:0008006" key="3">
    <source>
        <dbReference type="Google" id="ProtNLM"/>
    </source>
</evidence>
<gene>
    <name evidence="1" type="ORF">L6773_19730</name>
</gene>